<evidence type="ECO:0000313" key="1">
    <source>
        <dbReference type="EMBL" id="KAH9803411.1"/>
    </source>
</evidence>
<gene>
    <name evidence="1" type="ORF">KPL71_001752</name>
</gene>
<dbReference type="EMBL" id="CM039170">
    <property type="protein sequence ID" value="KAH9803411.1"/>
    <property type="molecule type" value="Genomic_DNA"/>
</dbReference>
<name>A0ACB8NZX8_CITSI</name>
<dbReference type="Proteomes" id="UP000829398">
    <property type="component" value="Chromosome 1"/>
</dbReference>
<protein>
    <submittedName>
        <fullName evidence="1">Uncharacterized protein</fullName>
    </submittedName>
</protein>
<evidence type="ECO:0000313" key="2">
    <source>
        <dbReference type="Proteomes" id="UP000829398"/>
    </source>
</evidence>
<sequence>MTGHVLHLDLRNPFNYSKESEYDAIRGTALVGKINPSLLDLKHLSYLDLSLNDFQGDRIPRFVGSMGNLRYLNFSGTRIGGMIPQQLGNLSNLKAFDWLMVANKLPSLVELRLSNCQLQHFSPLATAKFSSLTVLDLSHNQFDNSFIPSWVFRLSHLLFLDLGFNNFQGPIPGGLQNLTSLKHLGLDSNYFNSSIPNWLYRFIHLEYLSLRNNKLQGTIDSEALGNLTSISRLDLSLNTDLAGRSPRSMASLCNLKSINLRGVHVSQEISEILDIFSGCVSNGLESLDMRSSSIYGHLTDQLGQFRNLVTLNLANNSIVGPIPESFGQLSTLRELQIYDNKLNGTLSELHFANLTELSWFRVGGNQLTLEVKHDWIPPFQLVALGLHSCYIGSRFPLWLNSQKHLQFLVLVNSRISDIFPIRFFKSASQLKILDLEKNQIHGEMPNLTEFTQLSFLSVDSNNMSGPLPLISSNLVYLGLSYNSFSGSISHFLCDKINETKRLEALKLNDNYLQGELPDCWVSYQNLKILKLINNKFTGNLPNSFGSLASLVWLDLGKNRLSGTIPISLKNCTALESLDVDENEFVGNIPAWFGERFSSMVVLNLRSNKFHGPLPTRLCDLAILQILDIADNNLSGAIPNCINNLTGMVTANSFSRNAQQHLPIPLDVDVILTEKASVVRRGEVVEYDEILNFVTVTAVSWNDLPKNVPLEVRNLKATHSLNFSHNTFTGRIPESIGVMRSLESVDFSVNQLSGEIPQSMSNLMSLNYLNLSNNKLTGKIPSSTQLQSFDASSFAGNDLCGAPLPKNCTENVSNSEDENGDEDEDELDHWFYVSIALGFVVGIWCFMGPLIFNRRWSISFCNGSSDHMGYLKVREALLRFKQDLQDPSNRLASWNIGGDCCTWAGIVCDNVTSHIIELNLRNPFTYYHRSQYKANPRSMLVGKVNPSLLDLNHLSYLDLSVNDFQGVQIPRFIGSMRNLSFIQDELRVVRAKVEEVRSNWAWHKRTLSASPTSASTSDARCIDMPKPDIYDGTRNATIVDNFLFGLDQYFDAMGARDEASKVGTTPTYLRGAAQ</sequence>
<proteinExistence type="predicted"/>
<organism evidence="1 2">
    <name type="scientific">Citrus sinensis</name>
    <name type="common">Sweet orange</name>
    <name type="synonym">Citrus aurantium var. sinensis</name>
    <dbReference type="NCBI Taxonomy" id="2711"/>
    <lineage>
        <taxon>Eukaryota</taxon>
        <taxon>Viridiplantae</taxon>
        <taxon>Streptophyta</taxon>
        <taxon>Embryophyta</taxon>
        <taxon>Tracheophyta</taxon>
        <taxon>Spermatophyta</taxon>
        <taxon>Magnoliopsida</taxon>
        <taxon>eudicotyledons</taxon>
        <taxon>Gunneridae</taxon>
        <taxon>Pentapetalae</taxon>
        <taxon>rosids</taxon>
        <taxon>malvids</taxon>
        <taxon>Sapindales</taxon>
        <taxon>Rutaceae</taxon>
        <taxon>Aurantioideae</taxon>
        <taxon>Citrus</taxon>
    </lineage>
</organism>
<reference evidence="2" key="1">
    <citation type="journal article" date="2023" name="Hortic. Res.">
        <title>A chromosome-level phased genome enabling allele-level studies in sweet orange: a case study on citrus Huanglongbing tolerance.</title>
        <authorList>
            <person name="Wu B."/>
            <person name="Yu Q."/>
            <person name="Deng Z."/>
            <person name="Duan Y."/>
            <person name="Luo F."/>
            <person name="Gmitter F. Jr."/>
        </authorList>
    </citation>
    <scope>NUCLEOTIDE SEQUENCE [LARGE SCALE GENOMIC DNA]</scope>
    <source>
        <strain evidence="2">cv. Valencia</strain>
    </source>
</reference>
<accession>A0ACB8NZX8</accession>
<keyword evidence="2" id="KW-1185">Reference proteome</keyword>
<comment type="caution">
    <text evidence="1">The sequence shown here is derived from an EMBL/GenBank/DDBJ whole genome shotgun (WGS) entry which is preliminary data.</text>
</comment>